<keyword evidence="2" id="KW-0804">Transcription</keyword>
<dbReference type="PANTHER" id="PTHR34580:SF9">
    <property type="entry name" value="SLL5097 PROTEIN"/>
    <property type="match status" value="1"/>
</dbReference>
<feature type="domain" description="HTH deoR-type" evidence="3">
    <location>
        <begin position="10"/>
        <end position="68"/>
    </location>
</feature>
<dbReference type="Pfam" id="PF13280">
    <property type="entry name" value="WYL"/>
    <property type="match status" value="1"/>
</dbReference>
<dbReference type="PROSITE" id="PS52050">
    <property type="entry name" value="WYL"/>
    <property type="match status" value="1"/>
</dbReference>
<keyword evidence="5" id="KW-1185">Reference proteome</keyword>
<accession>A0ABQ4L8A8</accession>
<dbReference type="InterPro" id="IPR051534">
    <property type="entry name" value="CBASS_pafABC_assoc_protein"/>
</dbReference>
<dbReference type="InterPro" id="IPR026881">
    <property type="entry name" value="WYL_dom"/>
</dbReference>
<evidence type="ECO:0000313" key="4">
    <source>
        <dbReference type="EMBL" id="GIO52722.1"/>
    </source>
</evidence>
<sequence>MARDERVLIKSQRLIQLMMVINAKRSFTVRELADEFGLSPRTITRDLQELSEVGFPIYSVQGRGGGYRLLQERMLPPIAFSENEAVAVFFACQSLQYFGSVPFDESAASAIHKFYHYLPADAKEQIDRLRNRVVIWNPYRTMSADFLQTLLQAIMNDSVVTIAYKSGDGITQRDIQPIGLYASEGYWYCPAYCFLRQTYRLFRADRISFASVNDGFPDRKDLGGRSVFDWITPDLSRFDQQCDLLVELTEEGVRSLETNVWFSAHIELHEDGRGTLRMRIPVQKIEFFTDLIWPLGGEAKIVEPIEAVAYIRRKIETITKCYFDPMS</sequence>
<organism evidence="4 5">
    <name type="scientific">Paenibacillus cineris</name>
    <dbReference type="NCBI Taxonomy" id="237530"/>
    <lineage>
        <taxon>Bacteria</taxon>
        <taxon>Bacillati</taxon>
        <taxon>Bacillota</taxon>
        <taxon>Bacilli</taxon>
        <taxon>Bacillales</taxon>
        <taxon>Paenibacillaceae</taxon>
        <taxon>Paenibacillus</taxon>
    </lineage>
</organism>
<dbReference type="EMBL" id="BORU01000001">
    <property type="protein sequence ID" value="GIO52722.1"/>
    <property type="molecule type" value="Genomic_DNA"/>
</dbReference>
<dbReference type="SMART" id="SM00420">
    <property type="entry name" value="HTH_DEOR"/>
    <property type="match status" value="1"/>
</dbReference>
<keyword evidence="1" id="KW-0805">Transcription regulation</keyword>
<evidence type="ECO:0000259" key="3">
    <source>
        <dbReference type="PROSITE" id="PS51000"/>
    </source>
</evidence>
<dbReference type="PANTHER" id="PTHR34580">
    <property type="match status" value="1"/>
</dbReference>
<dbReference type="InterPro" id="IPR057727">
    <property type="entry name" value="WCX_dom"/>
</dbReference>
<reference evidence="4 5" key="1">
    <citation type="submission" date="2021-03" db="EMBL/GenBank/DDBJ databases">
        <title>Antimicrobial resistance genes in bacteria isolated from Japanese honey, and their potential for conferring macrolide and lincosamide resistance in the American foulbrood pathogen Paenibacillus larvae.</title>
        <authorList>
            <person name="Okamoto M."/>
            <person name="Kumagai M."/>
            <person name="Kanamori H."/>
            <person name="Takamatsu D."/>
        </authorList>
    </citation>
    <scope>NUCLEOTIDE SEQUENCE [LARGE SCALE GENOMIC DNA]</scope>
    <source>
        <strain evidence="4 5">J21TS7</strain>
    </source>
</reference>
<dbReference type="InterPro" id="IPR036390">
    <property type="entry name" value="WH_DNA-bd_sf"/>
</dbReference>
<protein>
    <submittedName>
        <fullName evidence="4">DeoR family transcriptional regulator</fullName>
    </submittedName>
</protein>
<gene>
    <name evidence="4" type="ORF">J21TS7_10400</name>
</gene>
<dbReference type="InterPro" id="IPR036388">
    <property type="entry name" value="WH-like_DNA-bd_sf"/>
</dbReference>
<evidence type="ECO:0000313" key="5">
    <source>
        <dbReference type="Proteomes" id="UP000676601"/>
    </source>
</evidence>
<dbReference type="Pfam" id="PF08279">
    <property type="entry name" value="HTH_11"/>
    <property type="match status" value="1"/>
</dbReference>
<dbReference type="PROSITE" id="PS51000">
    <property type="entry name" value="HTH_DEOR_2"/>
    <property type="match status" value="1"/>
</dbReference>
<dbReference type="Pfam" id="PF25583">
    <property type="entry name" value="WCX"/>
    <property type="match status" value="1"/>
</dbReference>
<dbReference type="InterPro" id="IPR028349">
    <property type="entry name" value="PafC-like"/>
</dbReference>
<name>A0ABQ4L8A8_9BACL</name>
<evidence type="ECO:0000256" key="1">
    <source>
        <dbReference type="ARBA" id="ARBA00023015"/>
    </source>
</evidence>
<dbReference type="SUPFAM" id="SSF46785">
    <property type="entry name" value="Winged helix' DNA-binding domain"/>
    <property type="match status" value="1"/>
</dbReference>
<dbReference type="PIRSF" id="PIRSF016838">
    <property type="entry name" value="PafC"/>
    <property type="match status" value="1"/>
</dbReference>
<comment type="caution">
    <text evidence="4">The sequence shown here is derived from an EMBL/GenBank/DDBJ whole genome shotgun (WGS) entry which is preliminary data.</text>
</comment>
<dbReference type="InterPro" id="IPR001034">
    <property type="entry name" value="DeoR_HTH"/>
</dbReference>
<dbReference type="Gene3D" id="1.10.10.10">
    <property type="entry name" value="Winged helix-like DNA-binding domain superfamily/Winged helix DNA-binding domain"/>
    <property type="match status" value="1"/>
</dbReference>
<proteinExistence type="predicted"/>
<dbReference type="InterPro" id="IPR013196">
    <property type="entry name" value="HTH_11"/>
</dbReference>
<evidence type="ECO:0000256" key="2">
    <source>
        <dbReference type="ARBA" id="ARBA00023163"/>
    </source>
</evidence>
<dbReference type="Proteomes" id="UP000676601">
    <property type="component" value="Unassembled WGS sequence"/>
</dbReference>